<dbReference type="Pfam" id="PF01841">
    <property type="entry name" value="Transglut_core"/>
    <property type="match status" value="1"/>
</dbReference>
<dbReference type="Gene3D" id="3.10.620.30">
    <property type="match status" value="1"/>
</dbReference>
<dbReference type="PANTHER" id="PTHR33490">
    <property type="entry name" value="BLR5614 PROTEIN-RELATED"/>
    <property type="match status" value="1"/>
</dbReference>
<dbReference type="KEGG" id="rain:Rai3103_07310"/>
<dbReference type="AlphaFoldDB" id="A0A5Q2F9N0"/>
<sequence>MRLSIDHVTGFRYASPVRASYNEARMTPVSSPSQVVWTSRLMITPAAWRTTYTDYWGTPVTCFEVHEPHDRLEIESRALIETRPLQDDWDVQRRVPASDLSWAELRGGDVLDAMSEYLVNSERTTPHEELAELAAGLTDRPPRLAALDVCDLVHDHLAYEVGATGVTSTAAEAWEGGRGVCQDFSHVTCGALRQLGIPARYVSGYLHPAGPDAIRGDAVEGESHSWLEFWCGSWQAYDPTAMHRVNEAYVRIGHGRDYSDVSPLRGTYAGGDSEMFVRVTITALS</sequence>
<dbReference type="EMBL" id="CP045725">
    <property type="protein sequence ID" value="QGF23509.1"/>
    <property type="molecule type" value="Genomic_DNA"/>
</dbReference>
<dbReference type="InterPro" id="IPR038765">
    <property type="entry name" value="Papain-like_cys_pep_sf"/>
</dbReference>
<dbReference type="Proteomes" id="UP000386847">
    <property type="component" value="Chromosome"/>
</dbReference>
<dbReference type="SMART" id="SM00460">
    <property type="entry name" value="TGc"/>
    <property type="match status" value="1"/>
</dbReference>
<name>A0A5Q2F9N0_9ACTN</name>
<dbReference type="SUPFAM" id="SSF54001">
    <property type="entry name" value="Cysteine proteinases"/>
    <property type="match status" value="1"/>
</dbReference>
<keyword evidence="3" id="KW-1185">Reference proteome</keyword>
<dbReference type="RefSeq" id="WP_153572040.1">
    <property type="nucleotide sequence ID" value="NZ_CP045725.1"/>
</dbReference>
<dbReference type="InterPro" id="IPR002931">
    <property type="entry name" value="Transglutaminase-like"/>
</dbReference>
<gene>
    <name evidence="2" type="ORF">Rai3103_07310</name>
</gene>
<dbReference type="Pfam" id="PF08379">
    <property type="entry name" value="Bact_transglu_N"/>
    <property type="match status" value="1"/>
</dbReference>
<evidence type="ECO:0000313" key="3">
    <source>
        <dbReference type="Proteomes" id="UP000386847"/>
    </source>
</evidence>
<evidence type="ECO:0000259" key="1">
    <source>
        <dbReference type="SMART" id="SM00460"/>
    </source>
</evidence>
<organism evidence="2 3">
    <name type="scientific">Raineyella fluvialis</name>
    <dbReference type="NCBI Taxonomy" id="2662261"/>
    <lineage>
        <taxon>Bacteria</taxon>
        <taxon>Bacillati</taxon>
        <taxon>Actinomycetota</taxon>
        <taxon>Actinomycetes</taxon>
        <taxon>Propionibacteriales</taxon>
        <taxon>Propionibacteriaceae</taxon>
        <taxon>Raineyella</taxon>
    </lineage>
</organism>
<feature type="domain" description="Transglutaminase-like" evidence="1">
    <location>
        <begin position="173"/>
        <end position="241"/>
    </location>
</feature>
<proteinExistence type="predicted"/>
<accession>A0A5Q2F9N0</accession>
<dbReference type="PANTHER" id="PTHR33490:SF6">
    <property type="entry name" value="SLL1049 PROTEIN"/>
    <property type="match status" value="1"/>
</dbReference>
<dbReference type="InterPro" id="IPR013589">
    <property type="entry name" value="Bac_transglu_N"/>
</dbReference>
<reference evidence="2 3" key="1">
    <citation type="submission" date="2019-10" db="EMBL/GenBank/DDBJ databases">
        <title>Genomic analysis of Raineyella sp. CBA3103.</title>
        <authorList>
            <person name="Roh S.W."/>
        </authorList>
    </citation>
    <scope>NUCLEOTIDE SEQUENCE [LARGE SCALE GENOMIC DNA]</scope>
    <source>
        <strain evidence="2 3">CBA3103</strain>
    </source>
</reference>
<protein>
    <submittedName>
        <fullName evidence="2">Transglutaminase family protein</fullName>
    </submittedName>
</protein>
<evidence type="ECO:0000313" key="2">
    <source>
        <dbReference type="EMBL" id="QGF23509.1"/>
    </source>
</evidence>